<feature type="domain" description="ZP" evidence="11">
    <location>
        <begin position="34"/>
        <end position="275"/>
    </location>
</feature>
<feature type="signal peptide" evidence="10">
    <location>
        <begin position="1"/>
        <end position="20"/>
    </location>
</feature>
<evidence type="ECO:0000256" key="9">
    <source>
        <dbReference type="SAM" id="Phobius"/>
    </source>
</evidence>
<sequence>MKNHLTNLILLFSLYSSITGIALDNEVVDTPEIQCTEDTINFTVKTRNTFKGNIYVRGQFSNPQCRKQYYNNDYAGATFTIKIGECGMSRIRQLQPHGMNYMLVFVTNFHQSFVTKIDRAYNVRCFYAQADKIVHSELEVSQIHTEEVAHSAMLMPHCEYSVHRKTIDGDLVRYVNVGDPIVHKWECDNPNYGMLVKNCEIKDGTGFTKQVLDEKGCPTYSHDIFGQPKYDSELKRAYVPTFAYKLPDVSQLFFECQIQVCNKRENECDGITPPNCPSVALPEFGHNSFVKPNIDPTQVIGTFDHVAFQPSFIPSLKPDVDSRQDNRITSNIAFPSRDALSNEIPVDRSYPRFYPERTVILQAHQQPYFRRKDSPTPTETNDILGNNLADDWSFWRNSTPLILKRSSRSTTSATRTYTNEKLNNRIRRAEDETMDVMSPLMVLDKDVDIGEFYKDDIIVDVKASNLSKSKPICLDKTGMGIIIGCFAFLSTCSLAMTTYIVYDICIKRKKHRKGIITRRSPSDCTDTESLESAGSRKSNPPSNRSLILPRISRALGRFETKNRRFAIRNKCFESPYNHFLGNRSLPKPDFGHASKTIQNGYNPRSVNSYGVWSGPTRSSQRCSNEWHRFLRLHSSTNCVSADGMPDSWSTRTLGRPGHLADRTGPCPVDQLSDSVNCPTTQPMIEMSNNLLRIPVF</sequence>
<dbReference type="Proteomes" id="UP000887540">
    <property type="component" value="Unplaced"/>
</dbReference>
<evidence type="ECO:0000256" key="4">
    <source>
        <dbReference type="ARBA" id="ARBA00022692"/>
    </source>
</evidence>
<dbReference type="GO" id="GO:0042302">
    <property type="term" value="F:structural constituent of cuticle"/>
    <property type="evidence" value="ECO:0007669"/>
    <property type="project" value="UniProtKB-KW"/>
</dbReference>
<evidence type="ECO:0000256" key="5">
    <source>
        <dbReference type="ARBA" id="ARBA00022729"/>
    </source>
</evidence>
<keyword evidence="7 9" id="KW-0472">Membrane</keyword>
<dbReference type="AlphaFoldDB" id="A0A914CZM4"/>
<feature type="region of interest" description="Disordered" evidence="8">
    <location>
        <begin position="516"/>
        <end position="545"/>
    </location>
</feature>
<evidence type="ECO:0000259" key="11">
    <source>
        <dbReference type="PROSITE" id="PS51034"/>
    </source>
</evidence>
<dbReference type="SMART" id="SM00241">
    <property type="entry name" value="ZP"/>
    <property type="match status" value="1"/>
</dbReference>
<dbReference type="InterPro" id="IPR056953">
    <property type="entry name" value="CUT_N"/>
</dbReference>
<proteinExistence type="predicted"/>
<dbReference type="Pfam" id="PF25301">
    <property type="entry name" value="CUT_C"/>
    <property type="match status" value="1"/>
</dbReference>
<organism evidence="12 13">
    <name type="scientific">Acrobeloides nanus</name>
    <dbReference type="NCBI Taxonomy" id="290746"/>
    <lineage>
        <taxon>Eukaryota</taxon>
        <taxon>Metazoa</taxon>
        <taxon>Ecdysozoa</taxon>
        <taxon>Nematoda</taxon>
        <taxon>Chromadorea</taxon>
        <taxon>Rhabditida</taxon>
        <taxon>Tylenchina</taxon>
        <taxon>Cephalobomorpha</taxon>
        <taxon>Cephaloboidea</taxon>
        <taxon>Cephalobidae</taxon>
        <taxon>Acrobeloides</taxon>
    </lineage>
</organism>
<evidence type="ECO:0000256" key="6">
    <source>
        <dbReference type="ARBA" id="ARBA00022989"/>
    </source>
</evidence>
<dbReference type="InterPro" id="IPR001507">
    <property type="entry name" value="ZP_dom"/>
</dbReference>
<dbReference type="PANTHER" id="PTHR22907">
    <property type="entry name" value="GH04558P"/>
    <property type="match status" value="1"/>
</dbReference>
<protein>
    <submittedName>
        <fullName evidence="13">ZP domain-containing protein</fullName>
    </submittedName>
</protein>
<accession>A0A914CZM4</accession>
<dbReference type="PANTHER" id="PTHR22907:SF12">
    <property type="entry name" value="ZP DOMAIN-CONTAINING PROTEIN"/>
    <property type="match status" value="1"/>
</dbReference>
<dbReference type="Pfam" id="PF25057">
    <property type="entry name" value="CUT_N"/>
    <property type="match status" value="1"/>
</dbReference>
<keyword evidence="5 10" id="KW-0732">Signal</keyword>
<name>A0A914CZM4_9BILA</name>
<evidence type="ECO:0000256" key="2">
    <source>
        <dbReference type="ARBA" id="ARBA00022460"/>
    </source>
</evidence>
<dbReference type="InterPro" id="IPR051962">
    <property type="entry name" value="Cuticlin"/>
</dbReference>
<keyword evidence="3" id="KW-1003">Cell membrane</keyword>
<feature type="transmembrane region" description="Helical" evidence="9">
    <location>
        <begin position="478"/>
        <end position="502"/>
    </location>
</feature>
<evidence type="ECO:0000256" key="10">
    <source>
        <dbReference type="SAM" id="SignalP"/>
    </source>
</evidence>
<evidence type="ECO:0000313" key="12">
    <source>
        <dbReference type="Proteomes" id="UP000887540"/>
    </source>
</evidence>
<keyword evidence="2" id="KW-0193">Cuticle</keyword>
<evidence type="ECO:0000256" key="7">
    <source>
        <dbReference type="ARBA" id="ARBA00023136"/>
    </source>
</evidence>
<dbReference type="GO" id="GO:0005886">
    <property type="term" value="C:plasma membrane"/>
    <property type="evidence" value="ECO:0007669"/>
    <property type="project" value="UniProtKB-SubCell"/>
</dbReference>
<dbReference type="InterPro" id="IPR057475">
    <property type="entry name" value="CUT_C"/>
</dbReference>
<feature type="chain" id="PRO_5036835345" evidence="10">
    <location>
        <begin position="21"/>
        <end position="696"/>
    </location>
</feature>
<evidence type="ECO:0000313" key="13">
    <source>
        <dbReference type="WBParaSite" id="ACRNAN_scaffold1676.g30050.t1"/>
    </source>
</evidence>
<reference evidence="13" key="1">
    <citation type="submission" date="2022-11" db="UniProtKB">
        <authorList>
            <consortium name="WormBaseParasite"/>
        </authorList>
    </citation>
    <scope>IDENTIFICATION</scope>
</reference>
<comment type="subcellular location">
    <subcellularLocation>
        <location evidence="1">Cell membrane</location>
        <topology evidence="1">Single-pass type I membrane protein</topology>
    </subcellularLocation>
</comment>
<evidence type="ECO:0000256" key="8">
    <source>
        <dbReference type="SAM" id="MobiDB-lite"/>
    </source>
</evidence>
<evidence type="ECO:0000256" key="3">
    <source>
        <dbReference type="ARBA" id="ARBA00022475"/>
    </source>
</evidence>
<evidence type="ECO:0000256" key="1">
    <source>
        <dbReference type="ARBA" id="ARBA00004251"/>
    </source>
</evidence>
<keyword evidence="6 9" id="KW-1133">Transmembrane helix</keyword>
<keyword evidence="4 9" id="KW-0812">Transmembrane</keyword>
<dbReference type="PROSITE" id="PS51034">
    <property type="entry name" value="ZP_2"/>
    <property type="match status" value="1"/>
</dbReference>
<keyword evidence="12" id="KW-1185">Reference proteome</keyword>
<dbReference type="WBParaSite" id="ACRNAN_scaffold1676.g30050.t1">
    <property type="protein sequence ID" value="ACRNAN_scaffold1676.g30050.t1"/>
    <property type="gene ID" value="ACRNAN_scaffold1676.g30050"/>
</dbReference>
<feature type="compositionally biased region" description="Polar residues" evidence="8">
    <location>
        <begin position="530"/>
        <end position="545"/>
    </location>
</feature>